<keyword evidence="8" id="KW-1185">Reference proteome</keyword>
<feature type="transmembrane region" description="Helical" evidence="6">
    <location>
        <begin position="284"/>
        <end position="302"/>
    </location>
</feature>
<protein>
    <submittedName>
        <fullName evidence="7">4-hydroxybenzoate polyprenyltransferase</fullName>
    </submittedName>
</protein>
<dbReference type="GO" id="GO:0016765">
    <property type="term" value="F:transferase activity, transferring alkyl or aryl (other than methyl) groups"/>
    <property type="evidence" value="ECO:0007669"/>
    <property type="project" value="InterPro"/>
</dbReference>
<name>A0A1I0HWS1_9GAMM</name>
<dbReference type="InterPro" id="IPR039653">
    <property type="entry name" value="Prenyltransferase"/>
</dbReference>
<dbReference type="RefSeq" id="WP_091854969.1">
    <property type="nucleotide sequence ID" value="NZ_FOHZ01000036.1"/>
</dbReference>
<accession>A0A1I0HWS1</accession>
<keyword evidence="2" id="KW-1003">Cell membrane</keyword>
<dbReference type="SUPFAM" id="SSF56784">
    <property type="entry name" value="HAD-like"/>
    <property type="match status" value="1"/>
</dbReference>
<dbReference type="AlphaFoldDB" id="A0A1I0HWS1"/>
<dbReference type="Gene3D" id="1.10.357.140">
    <property type="entry name" value="UbiA prenyltransferase"/>
    <property type="match status" value="1"/>
</dbReference>
<feature type="transmembrane region" description="Helical" evidence="6">
    <location>
        <begin position="160"/>
        <end position="183"/>
    </location>
</feature>
<dbReference type="InterPro" id="IPR000537">
    <property type="entry name" value="UbiA_prenyltransferase"/>
</dbReference>
<keyword evidence="4 6" id="KW-1133">Transmembrane helix</keyword>
<feature type="transmembrane region" description="Helical" evidence="6">
    <location>
        <begin position="333"/>
        <end position="353"/>
    </location>
</feature>
<dbReference type="InterPro" id="IPR036412">
    <property type="entry name" value="HAD-like_sf"/>
</dbReference>
<evidence type="ECO:0000256" key="5">
    <source>
        <dbReference type="ARBA" id="ARBA00023136"/>
    </source>
</evidence>
<organism evidence="7 8">
    <name type="scientific">Marinobacter segnicrescens</name>
    <dbReference type="NCBI Taxonomy" id="430453"/>
    <lineage>
        <taxon>Bacteria</taxon>
        <taxon>Pseudomonadati</taxon>
        <taxon>Pseudomonadota</taxon>
        <taxon>Gammaproteobacteria</taxon>
        <taxon>Pseudomonadales</taxon>
        <taxon>Marinobacteraceae</taxon>
        <taxon>Marinobacter</taxon>
    </lineage>
</organism>
<dbReference type="PANTHER" id="PTHR11048">
    <property type="entry name" value="PRENYLTRANSFERASES"/>
    <property type="match status" value="1"/>
</dbReference>
<dbReference type="CDD" id="cd13963">
    <property type="entry name" value="PT_UbiA_2"/>
    <property type="match status" value="1"/>
</dbReference>
<evidence type="ECO:0000256" key="3">
    <source>
        <dbReference type="ARBA" id="ARBA00022692"/>
    </source>
</evidence>
<dbReference type="Proteomes" id="UP000198762">
    <property type="component" value="Unassembled WGS sequence"/>
</dbReference>
<dbReference type="STRING" id="430453.SAMN04487962_13619"/>
<dbReference type="Pfam" id="PF01040">
    <property type="entry name" value="UbiA"/>
    <property type="match status" value="1"/>
</dbReference>
<dbReference type="Gene3D" id="3.40.50.1000">
    <property type="entry name" value="HAD superfamily/HAD-like"/>
    <property type="match status" value="1"/>
</dbReference>
<dbReference type="PANTHER" id="PTHR11048:SF5">
    <property type="entry name" value="DECAPRENYL-PHOSPHATE PHOSPHORIBOSYLTRANSFERASE"/>
    <property type="match status" value="1"/>
</dbReference>
<dbReference type="OrthoDB" id="9803632at2"/>
<proteinExistence type="predicted"/>
<evidence type="ECO:0000256" key="2">
    <source>
        <dbReference type="ARBA" id="ARBA00022475"/>
    </source>
</evidence>
<dbReference type="Pfam" id="PF12710">
    <property type="entry name" value="HAD"/>
    <property type="match status" value="1"/>
</dbReference>
<dbReference type="InterPro" id="IPR023214">
    <property type="entry name" value="HAD_sf"/>
</dbReference>
<feature type="transmembrane region" description="Helical" evidence="6">
    <location>
        <begin position="365"/>
        <end position="383"/>
    </location>
</feature>
<evidence type="ECO:0000256" key="4">
    <source>
        <dbReference type="ARBA" id="ARBA00022989"/>
    </source>
</evidence>
<reference evidence="8" key="1">
    <citation type="submission" date="2016-10" db="EMBL/GenBank/DDBJ databases">
        <authorList>
            <person name="Varghese N."/>
            <person name="Submissions S."/>
        </authorList>
    </citation>
    <scope>NUCLEOTIDE SEQUENCE [LARGE SCALE GENOMIC DNA]</scope>
    <source>
        <strain evidence="8">CGMCC 1.6489</strain>
    </source>
</reference>
<gene>
    <name evidence="7" type="ORF">SAMN04487962_13619</name>
</gene>
<dbReference type="InterPro" id="IPR044878">
    <property type="entry name" value="UbiA_sf"/>
</dbReference>
<evidence type="ECO:0000256" key="1">
    <source>
        <dbReference type="ARBA" id="ARBA00004141"/>
    </source>
</evidence>
<feature type="transmembrane region" description="Helical" evidence="6">
    <location>
        <begin position="203"/>
        <end position="222"/>
    </location>
</feature>
<keyword evidence="7" id="KW-0808">Transferase</keyword>
<keyword evidence="3 6" id="KW-0812">Transmembrane</keyword>
<dbReference type="NCBIfam" id="NF006088">
    <property type="entry name" value="PRK08238.1"/>
    <property type="match status" value="1"/>
</dbReference>
<comment type="subcellular location">
    <subcellularLocation>
        <location evidence="1">Membrane</location>
        <topology evidence="1">Multi-pass membrane protein</topology>
    </subcellularLocation>
</comment>
<sequence length="419" mass="46792">MSDIDVAVLPYNQQVLELMARAKANGRHLVLATATHRILAERIADHLGCFDEVLSTDNTLNLSAHRKKDTLVDRFGEGGFEYVGNSGDDIEVWRSAESAVVVNPERGVERRARKAANVTAVLETRRSQLRAWMKALRLHQWMKNILVFVPLLASHNLTDLSLLAEGLLAFLFFGICASSVYLLNDLLDLNDDRHHPTKKHRPFAAGIIPIKLGLLAFPGLLFTAFLGAWLLLPIEFLGVLLVYYALTLGYSLWLKRFMAVDVIALASLYTVRIIAGAAALSLPLTFWILGFSVFIFLSLALVKRYAELHEARIQGKKERARGRGYYPSDLEMISSLGAASGYMAVMVLALYIQDDATRTLYSQPQIIWLACPVLLFWITRVWLLTHRGEMHDDPVIFAAKDKVSLLTGGLLAIIFFIAT</sequence>
<dbReference type="GO" id="GO:0005886">
    <property type="term" value="C:plasma membrane"/>
    <property type="evidence" value="ECO:0007669"/>
    <property type="project" value="TreeGrafter"/>
</dbReference>
<dbReference type="GO" id="GO:0009247">
    <property type="term" value="P:glycolipid biosynthetic process"/>
    <property type="evidence" value="ECO:0007669"/>
    <property type="project" value="TreeGrafter"/>
</dbReference>
<evidence type="ECO:0000313" key="8">
    <source>
        <dbReference type="Proteomes" id="UP000198762"/>
    </source>
</evidence>
<evidence type="ECO:0000256" key="6">
    <source>
        <dbReference type="SAM" id="Phobius"/>
    </source>
</evidence>
<evidence type="ECO:0000313" key="7">
    <source>
        <dbReference type="EMBL" id="SET88522.1"/>
    </source>
</evidence>
<feature type="transmembrane region" description="Helical" evidence="6">
    <location>
        <begin position="403"/>
        <end position="418"/>
    </location>
</feature>
<feature type="transmembrane region" description="Helical" evidence="6">
    <location>
        <begin position="228"/>
        <end position="246"/>
    </location>
</feature>
<dbReference type="EMBL" id="FOHZ01000036">
    <property type="protein sequence ID" value="SET88522.1"/>
    <property type="molecule type" value="Genomic_DNA"/>
</dbReference>
<keyword evidence="5 6" id="KW-0472">Membrane</keyword>